<keyword evidence="4" id="KW-0964">Secreted</keyword>
<name>A0A074ZJN1_OPIVI</name>
<evidence type="ECO:0000256" key="1">
    <source>
        <dbReference type="ARBA" id="ARBA00004613"/>
    </source>
</evidence>
<keyword evidence="15" id="KW-1185">Reference proteome</keyword>
<keyword evidence="8 9" id="KW-1015">Disulfide bond</keyword>
<evidence type="ECO:0000256" key="2">
    <source>
        <dbReference type="ARBA" id="ARBA00010054"/>
    </source>
</evidence>
<dbReference type="SUPFAM" id="SSF63501">
    <property type="entry name" value="Frizzled cysteine-rich domain"/>
    <property type="match status" value="1"/>
</dbReference>
<evidence type="ECO:0000256" key="5">
    <source>
        <dbReference type="ARBA" id="ARBA00022687"/>
    </source>
</evidence>
<evidence type="ECO:0000256" key="9">
    <source>
        <dbReference type="PROSITE-ProRule" id="PRU00090"/>
    </source>
</evidence>
<dbReference type="GO" id="GO:0035567">
    <property type="term" value="P:non-canonical Wnt signaling pathway"/>
    <property type="evidence" value="ECO:0007669"/>
    <property type="project" value="TreeGrafter"/>
</dbReference>
<evidence type="ECO:0000256" key="8">
    <source>
        <dbReference type="ARBA" id="ARBA00023157"/>
    </source>
</evidence>
<dbReference type="PANTHER" id="PTHR11309:SF148">
    <property type="entry name" value="SECRETED FRIZZLED-RELATED PROTEIN 1"/>
    <property type="match status" value="1"/>
</dbReference>
<evidence type="ECO:0000313" key="15">
    <source>
        <dbReference type="Proteomes" id="UP000054324"/>
    </source>
</evidence>
<reference evidence="14 15" key="1">
    <citation type="submission" date="2013-11" db="EMBL/GenBank/DDBJ databases">
        <title>Opisthorchis viverrini - life in the bile duct.</title>
        <authorList>
            <person name="Young N.D."/>
            <person name="Nagarajan N."/>
            <person name="Lin S.J."/>
            <person name="Korhonen P.K."/>
            <person name="Jex A.R."/>
            <person name="Hall R.S."/>
            <person name="Safavi-Hemami H."/>
            <person name="Kaewkong W."/>
            <person name="Bertrand D."/>
            <person name="Gao S."/>
            <person name="Seet Q."/>
            <person name="Wongkham S."/>
            <person name="Teh B.T."/>
            <person name="Wongkham C."/>
            <person name="Intapan P.M."/>
            <person name="Maleewong W."/>
            <person name="Yang X."/>
            <person name="Hu M."/>
            <person name="Wang Z."/>
            <person name="Hofmann A."/>
            <person name="Sternberg P.W."/>
            <person name="Tan P."/>
            <person name="Wang J."/>
            <person name="Gasser R.B."/>
        </authorList>
    </citation>
    <scope>NUCLEOTIDE SEQUENCE [LARGE SCALE GENOMIC DNA]</scope>
</reference>
<dbReference type="Gene3D" id="1.10.2000.10">
    <property type="entry name" value="Frizzled cysteine-rich domain"/>
    <property type="match status" value="1"/>
</dbReference>
<evidence type="ECO:0000256" key="7">
    <source>
        <dbReference type="ARBA" id="ARBA00022782"/>
    </source>
</evidence>
<comment type="caution">
    <text evidence="9">Lacks conserved residue(s) required for the propagation of feature annotation.</text>
</comment>
<proteinExistence type="inferred from homology"/>
<comment type="similarity">
    <text evidence="2">Belongs to the secreted frizzled-related protein (sFRP) family.</text>
</comment>
<keyword evidence="11" id="KW-0472">Membrane</keyword>
<dbReference type="GO" id="GO:0030154">
    <property type="term" value="P:cell differentiation"/>
    <property type="evidence" value="ECO:0007669"/>
    <property type="project" value="UniProtKB-KW"/>
</dbReference>
<dbReference type="SMART" id="SM00063">
    <property type="entry name" value="FRI"/>
    <property type="match status" value="1"/>
</dbReference>
<feature type="disulfide bond" evidence="9">
    <location>
        <begin position="192"/>
        <end position="216"/>
    </location>
</feature>
<dbReference type="EMBL" id="KL596729">
    <property type="protein sequence ID" value="KER27181.1"/>
    <property type="molecule type" value="Genomic_DNA"/>
</dbReference>
<keyword evidence="5" id="KW-0879">Wnt signaling pathway</keyword>
<dbReference type="AlphaFoldDB" id="A0A074ZJN1"/>
<dbReference type="PROSITE" id="PS50189">
    <property type="entry name" value="NTR"/>
    <property type="match status" value="1"/>
</dbReference>
<comment type="subcellular location">
    <subcellularLocation>
        <location evidence="1">Secreted</location>
    </subcellularLocation>
</comment>
<feature type="compositionally biased region" description="Polar residues" evidence="10">
    <location>
        <begin position="440"/>
        <end position="456"/>
    </location>
</feature>
<evidence type="ECO:0000259" key="12">
    <source>
        <dbReference type="PROSITE" id="PS50038"/>
    </source>
</evidence>
<evidence type="ECO:0000256" key="3">
    <source>
        <dbReference type="ARBA" id="ARBA00022473"/>
    </source>
</evidence>
<dbReference type="PROSITE" id="PS50038">
    <property type="entry name" value="FZ"/>
    <property type="match status" value="1"/>
</dbReference>
<sequence>MNHPEALVVLIIFVHTAHVGAVLPYLRHYNYKQPVNPLVYSHTRPSPWLPSYPTQEFGPESTPSDTVLFNRVPLDSSLPRLDSSIPSVLTAIDPGTYYADWHRLLHGHTSQRCHPIPKNMTLCQRVGYDHMILPNYLQHEDLKEATEQSQVWVSLVHTECHPDLKRFLCALYAPVCLQEYQEKLIEPCQDLCDDVRQSCLPKMLQFGFGWPDIVNCARFPKGSTKMCVPLTEKMRSRCSGCVEKPTFESVVSSFCMADVALKARITSVTRTNSSTGSLYTLKLGRNPKVLKLNTSLSSLSRLLFEVACECNLLEVPSSGETTRTAGWLIMGKLLKDRRTLQIEHLSRIGRKSQGVRRAIRAIRRSQPNLCRLTIPNVAPKKPVDESSDTLDSAQDIANVSPQRDLDLEEDDLLINSGSKKGPRLHRREERTSRVRKNRNSESMLTAQGQFKRNPQSNRRRSLVRRSQVYHKPFITPPTFSGPRSSTSGQWSAGPVKNSRPTAERIPHNKVRKRTDSLQDDETMYPLLESEKDLFSPQNLVPWLK</sequence>
<keyword evidence="11" id="KW-0812">Transmembrane</keyword>
<keyword evidence="6" id="KW-0732">Signal</keyword>
<evidence type="ECO:0008006" key="16">
    <source>
        <dbReference type="Google" id="ProtNLM"/>
    </source>
</evidence>
<dbReference type="InterPro" id="IPR001134">
    <property type="entry name" value="Netrin_domain"/>
</dbReference>
<evidence type="ECO:0000256" key="4">
    <source>
        <dbReference type="ARBA" id="ARBA00022525"/>
    </source>
</evidence>
<dbReference type="InterPro" id="IPR036790">
    <property type="entry name" value="Frizzled_dom_sf"/>
</dbReference>
<evidence type="ECO:0000256" key="6">
    <source>
        <dbReference type="ARBA" id="ARBA00022729"/>
    </source>
</evidence>
<evidence type="ECO:0000313" key="14">
    <source>
        <dbReference type="EMBL" id="KER27181.1"/>
    </source>
</evidence>
<dbReference type="GO" id="GO:0005615">
    <property type="term" value="C:extracellular space"/>
    <property type="evidence" value="ECO:0007669"/>
    <property type="project" value="TreeGrafter"/>
</dbReference>
<gene>
    <name evidence="14" type="ORF">T265_05716</name>
</gene>
<feature type="domain" description="NTR" evidence="13">
    <location>
        <begin position="238"/>
        <end position="370"/>
    </location>
</feature>
<keyword evidence="7" id="KW-0221">Differentiation</keyword>
<feature type="compositionally biased region" description="Polar residues" evidence="10">
    <location>
        <begin position="477"/>
        <end position="490"/>
    </location>
</feature>
<evidence type="ECO:0000256" key="10">
    <source>
        <dbReference type="SAM" id="MobiDB-lite"/>
    </source>
</evidence>
<evidence type="ECO:0000256" key="11">
    <source>
        <dbReference type="SAM" id="Phobius"/>
    </source>
</evidence>
<dbReference type="PANTHER" id="PTHR11309">
    <property type="entry name" value="FRIZZLED"/>
    <property type="match status" value="1"/>
</dbReference>
<dbReference type="STRING" id="6198.A0A074ZJN1"/>
<dbReference type="RefSeq" id="XP_009169053.1">
    <property type="nucleotide sequence ID" value="XM_009170789.1"/>
</dbReference>
<dbReference type="KEGG" id="ovi:T265_05716"/>
<dbReference type="InterPro" id="IPR015526">
    <property type="entry name" value="Frizzled/SFRP"/>
</dbReference>
<dbReference type="InterPro" id="IPR020067">
    <property type="entry name" value="Frizzled_dom"/>
</dbReference>
<feature type="domain" description="FZ" evidence="12">
    <location>
        <begin position="108"/>
        <end position="230"/>
    </location>
</feature>
<dbReference type="GeneID" id="20319898"/>
<feature type="region of interest" description="Disordered" evidence="10">
    <location>
        <begin position="378"/>
        <end position="518"/>
    </location>
</feature>
<dbReference type="Proteomes" id="UP000054324">
    <property type="component" value="Unassembled WGS sequence"/>
</dbReference>
<keyword evidence="3" id="KW-0217">Developmental protein</keyword>
<feature type="disulfide bond" evidence="9">
    <location>
        <begin position="123"/>
        <end position="169"/>
    </location>
</feature>
<dbReference type="OrthoDB" id="5985572at2759"/>
<dbReference type="GO" id="GO:0060070">
    <property type="term" value="P:canonical Wnt signaling pathway"/>
    <property type="evidence" value="ECO:0007669"/>
    <property type="project" value="TreeGrafter"/>
</dbReference>
<dbReference type="Pfam" id="PF01392">
    <property type="entry name" value="Fz"/>
    <property type="match status" value="1"/>
</dbReference>
<dbReference type="FunFam" id="1.10.2000.10:FF:000001">
    <property type="entry name" value="secreted frizzled-related protein 2"/>
    <property type="match status" value="1"/>
</dbReference>
<keyword evidence="11" id="KW-1133">Transmembrane helix</keyword>
<accession>A0A074ZJN1</accession>
<dbReference type="CTD" id="20319898"/>
<protein>
    <recommendedName>
        <fullName evidence="16">FZ domain-containing protein</fullName>
    </recommendedName>
</protein>
<feature type="transmembrane region" description="Helical" evidence="11">
    <location>
        <begin position="6"/>
        <end position="26"/>
    </location>
</feature>
<organism evidence="14 15">
    <name type="scientific">Opisthorchis viverrini</name>
    <name type="common">Southeast Asian liver fluke</name>
    <dbReference type="NCBI Taxonomy" id="6198"/>
    <lineage>
        <taxon>Eukaryota</taxon>
        <taxon>Metazoa</taxon>
        <taxon>Spiralia</taxon>
        <taxon>Lophotrochozoa</taxon>
        <taxon>Platyhelminthes</taxon>
        <taxon>Trematoda</taxon>
        <taxon>Digenea</taxon>
        <taxon>Opisthorchiida</taxon>
        <taxon>Opisthorchiata</taxon>
        <taxon>Opisthorchiidae</taxon>
        <taxon>Opisthorchis</taxon>
    </lineage>
</organism>
<dbReference type="GO" id="GO:0017147">
    <property type="term" value="F:Wnt-protein binding"/>
    <property type="evidence" value="ECO:0007669"/>
    <property type="project" value="TreeGrafter"/>
</dbReference>
<evidence type="ECO:0000259" key="13">
    <source>
        <dbReference type="PROSITE" id="PS50189"/>
    </source>
</evidence>
<feature type="compositionally biased region" description="Polar residues" evidence="10">
    <location>
        <begin position="389"/>
        <end position="401"/>
    </location>
</feature>